<evidence type="ECO:0000313" key="3">
    <source>
        <dbReference type="Proteomes" id="UP000242427"/>
    </source>
</evidence>
<comment type="caution">
    <text evidence="2">The sequence shown here is derived from an EMBL/GenBank/DDBJ whole genome shotgun (WGS) entry which is preliminary data.</text>
</comment>
<gene>
    <name evidence="2" type="ORF">B7P34_28550</name>
</gene>
<feature type="region of interest" description="Disordered" evidence="1">
    <location>
        <begin position="1"/>
        <end position="35"/>
    </location>
</feature>
<proteinExistence type="predicted"/>
<reference evidence="2 3" key="1">
    <citation type="submission" date="2018-03" db="EMBL/GenBank/DDBJ databases">
        <title>Chitinolytic properties of Streptosporangium nondiastaticum TBG75A20.</title>
        <authorList>
            <person name="Gayathri V."/>
            <person name="Shiburaj S."/>
        </authorList>
    </citation>
    <scope>NUCLEOTIDE SEQUENCE [LARGE SCALE GENOMIC DNA]</scope>
    <source>
        <strain evidence="2 3">TBG75A20</strain>
    </source>
</reference>
<keyword evidence="3" id="KW-1185">Reference proteome</keyword>
<dbReference type="PANTHER" id="PTHR14136:SF17">
    <property type="entry name" value="BTB_POZ DOMAIN-CONTAINING PROTEIN KCTD9"/>
    <property type="match status" value="1"/>
</dbReference>
<dbReference type="AlphaFoldDB" id="A0A9X7PF04"/>
<dbReference type="PANTHER" id="PTHR14136">
    <property type="entry name" value="BTB_POZ DOMAIN-CONTAINING PROTEIN KCTD9"/>
    <property type="match status" value="1"/>
</dbReference>
<dbReference type="InterPro" id="IPR051082">
    <property type="entry name" value="Pentapeptide-BTB/POZ_domain"/>
</dbReference>
<dbReference type="Gene3D" id="2.160.20.80">
    <property type="entry name" value="E3 ubiquitin-protein ligase SopA"/>
    <property type="match status" value="1"/>
</dbReference>
<dbReference type="Proteomes" id="UP000242427">
    <property type="component" value="Unassembled WGS sequence"/>
</dbReference>
<organism evidence="2 3">
    <name type="scientific">Streptosporangium nondiastaticum</name>
    <dbReference type="NCBI Taxonomy" id="35764"/>
    <lineage>
        <taxon>Bacteria</taxon>
        <taxon>Bacillati</taxon>
        <taxon>Actinomycetota</taxon>
        <taxon>Actinomycetes</taxon>
        <taxon>Streptosporangiales</taxon>
        <taxon>Streptosporangiaceae</taxon>
        <taxon>Streptosporangium</taxon>
    </lineage>
</organism>
<dbReference type="EMBL" id="PXWG01000124">
    <property type="protein sequence ID" value="PSJ25361.1"/>
    <property type="molecule type" value="Genomic_DNA"/>
</dbReference>
<accession>A0A9X7PF04</accession>
<sequence>MGQLEQENQVACPAAGPLPRADPSQPPSPRRWRPMESRTLGRIKIMLPDLTEPGLHLSSVESLESGRGTVQEFQYADANLRELDLAGTHLITGRITGLRAARVHFEAVNLHCVQLDACDLRSARWAGGKLTRVVFHNCRIMGAALSDLVLDHVLFDRCKLDYTAFTKVRAAGPVAFSECGLTEASLTDCDLSGAVMRDCALRDTEFGRGRYRGLDLRDNDLTALRGVASLNRALIDRAQQDQLTQALMTELDMTYGDDLNMP</sequence>
<evidence type="ECO:0000256" key="1">
    <source>
        <dbReference type="SAM" id="MobiDB-lite"/>
    </source>
</evidence>
<dbReference type="OrthoDB" id="2579959at2"/>
<name>A0A9X7PF04_9ACTN</name>
<dbReference type="InterPro" id="IPR001646">
    <property type="entry name" value="5peptide_repeat"/>
</dbReference>
<dbReference type="Pfam" id="PF00805">
    <property type="entry name" value="Pentapeptide"/>
    <property type="match status" value="1"/>
</dbReference>
<protein>
    <recommendedName>
        <fullName evidence="4">Pentapeptide repeat-containing protein</fullName>
    </recommendedName>
</protein>
<evidence type="ECO:0008006" key="4">
    <source>
        <dbReference type="Google" id="ProtNLM"/>
    </source>
</evidence>
<evidence type="ECO:0000313" key="2">
    <source>
        <dbReference type="EMBL" id="PSJ25361.1"/>
    </source>
</evidence>
<dbReference type="SUPFAM" id="SSF141571">
    <property type="entry name" value="Pentapeptide repeat-like"/>
    <property type="match status" value="1"/>
</dbReference>